<evidence type="ECO:0000256" key="1">
    <source>
        <dbReference type="SAM" id="MobiDB-lite"/>
    </source>
</evidence>
<sequence>MTLQLWTAHAQETAITPAAADVFRELTQQDTLWPRTYQYILNNFPTQQPSWDWHPPPEREQVAPPYPPPPPSHATAGTLPRTRAWLLGTFKNTAKHLGRVGCCTHIEATIVHMETEVTWNTLAAAVPKKEASQAGVGEGESAAAGALSPAPPRPSVTEEGKKWSTDANLQQQQQQRREERVDEEREDEEAEETGGNGDLEARPLGPNEPPDPLPTKPRRVPILPLPETVLCAVGAGGRGQQQPPQQPHPQPQQQPPPQLHPHPHPQPQPQPQQQPQAADVKEYWLQQHEARAAQQQQHRQQIRQMMQQQAEMQQQALNWMQQQQALLRQHPIFWRHLYNRGDDEADW</sequence>
<dbReference type="InParanoid" id="A0A0G4G843"/>
<gene>
    <name evidence="2" type="ORF">Vbra_3249</name>
</gene>
<protein>
    <submittedName>
        <fullName evidence="2">Uncharacterized protein</fullName>
    </submittedName>
</protein>
<proteinExistence type="predicted"/>
<feature type="compositionally biased region" description="Low complexity" evidence="1">
    <location>
        <begin position="292"/>
        <end position="301"/>
    </location>
</feature>
<feature type="region of interest" description="Disordered" evidence="1">
    <location>
        <begin position="50"/>
        <end position="77"/>
    </location>
</feature>
<feature type="compositionally biased region" description="Pro residues" evidence="1">
    <location>
        <begin position="244"/>
        <end position="272"/>
    </location>
</feature>
<evidence type="ECO:0000313" key="2">
    <source>
        <dbReference type="EMBL" id="CEM25051.1"/>
    </source>
</evidence>
<organism evidence="2 3">
    <name type="scientific">Vitrella brassicaformis (strain CCMP3155)</name>
    <dbReference type="NCBI Taxonomy" id="1169540"/>
    <lineage>
        <taxon>Eukaryota</taxon>
        <taxon>Sar</taxon>
        <taxon>Alveolata</taxon>
        <taxon>Colpodellida</taxon>
        <taxon>Vitrellaceae</taxon>
        <taxon>Vitrella</taxon>
    </lineage>
</organism>
<dbReference type="Proteomes" id="UP000041254">
    <property type="component" value="Unassembled WGS sequence"/>
</dbReference>
<dbReference type="VEuPathDB" id="CryptoDB:Vbra_3249"/>
<reference evidence="2 3" key="1">
    <citation type="submission" date="2014-11" db="EMBL/GenBank/DDBJ databases">
        <authorList>
            <person name="Zhu J."/>
            <person name="Qi W."/>
            <person name="Song R."/>
        </authorList>
    </citation>
    <scope>NUCLEOTIDE SEQUENCE [LARGE SCALE GENOMIC DNA]</scope>
</reference>
<feature type="compositionally biased region" description="Low complexity" evidence="1">
    <location>
        <begin position="133"/>
        <end position="148"/>
    </location>
</feature>
<dbReference type="EMBL" id="CDMY01000592">
    <property type="protein sequence ID" value="CEM25051.1"/>
    <property type="molecule type" value="Genomic_DNA"/>
</dbReference>
<feature type="region of interest" description="Disordered" evidence="1">
    <location>
        <begin position="133"/>
        <end position="220"/>
    </location>
</feature>
<feature type="compositionally biased region" description="Pro residues" evidence="1">
    <location>
        <begin position="206"/>
        <end position="215"/>
    </location>
</feature>
<keyword evidence="3" id="KW-1185">Reference proteome</keyword>
<name>A0A0G4G843_VITBC</name>
<feature type="region of interest" description="Disordered" evidence="1">
    <location>
        <begin position="235"/>
        <end position="301"/>
    </location>
</feature>
<dbReference type="AlphaFoldDB" id="A0A0G4G843"/>
<accession>A0A0G4G843</accession>
<evidence type="ECO:0000313" key="3">
    <source>
        <dbReference type="Proteomes" id="UP000041254"/>
    </source>
</evidence>